<dbReference type="Proteomes" id="UP000008068">
    <property type="component" value="Unassembled WGS sequence"/>
</dbReference>
<reference evidence="3" key="1">
    <citation type="submission" date="2011-07" db="EMBL/GenBank/DDBJ databases">
        <authorList>
            <consortium name="Caenorhabditis brenneri Sequencing and Analysis Consortium"/>
            <person name="Wilson R.K."/>
        </authorList>
    </citation>
    <scope>NUCLEOTIDE SEQUENCE [LARGE SCALE GENOMIC DNA]</scope>
    <source>
        <strain evidence="3">PB2801</strain>
    </source>
</reference>
<gene>
    <name evidence="2" type="ORF">CAEBREN_09042</name>
</gene>
<dbReference type="InParanoid" id="G0MGG8"/>
<dbReference type="Pfam" id="PF07735">
    <property type="entry name" value="FBA_2"/>
    <property type="match status" value="1"/>
</dbReference>
<proteinExistence type="predicted"/>
<keyword evidence="3" id="KW-1185">Reference proteome</keyword>
<dbReference type="PANTHER" id="PTHR22899">
    <property type="entry name" value="CYCLIN-RELATED F-BOX FAMILY"/>
    <property type="match status" value="1"/>
</dbReference>
<dbReference type="InterPro" id="IPR012885">
    <property type="entry name" value="F-box_Sdz-33"/>
</dbReference>
<feature type="domain" description="Sdz-33 F-box" evidence="1">
    <location>
        <begin position="191"/>
        <end position="258"/>
    </location>
</feature>
<protein>
    <recommendedName>
        <fullName evidence="1">Sdz-33 F-box domain-containing protein</fullName>
    </recommendedName>
</protein>
<evidence type="ECO:0000313" key="2">
    <source>
        <dbReference type="EMBL" id="EGT56490.1"/>
    </source>
</evidence>
<evidence type="ECO:0000259" key="1">
    <source>
        <dbReference type="Pfam" id="PF07735"/>
    </source>
</evidence>
<organism evidence="3">
    <name type="scientific">Caenorhabditis brenneri</name>
    <name type="common">Nematode worm</name>
    <dbReference type="NCBI Taxonomy" id="135651"/>
    <lineage>
        <taxon>Eukaryota</taxon>
        <taxon>Metazoa</taxon>
        <taxon>Ecdysozoa</taxon>
        <taxon>Nematoda</taxon>
        <taxon>Chromadorea</taxon>
        <taxon>Rhabditida</taxon>
        <taxon>Rhabditina</taxon>
        <taxon>Rhabditomorpha</taxon>
        <taxon>Rhabditoidea</taxon>
        <taxon>Rhabditidae</taxon>
        <taxon>Peloderinae</taxon>
        <taxon>Caenorhabditis</taxon>
    </lineage>
</organism>
<dbReference type="PANTHER" id="PTHR22899:SF0">
    <property type="entry name" value="F-BOX ASSOCIATED DOMAIN-CONTAINING PROTEIN-RELATED"/>
    <property type="match status" value="1"/>
</dbReference>
<dbReference type="HOGENOM" id="CLU_028840_1_3_1"/>
<sequence length="329" mass="38997">MMNLKIPLSRLLVSLLSRNTKELVRSLQLKPIPFTIGTISLDIPRFQVWFNGGTCLYIGPWDITISFYKRPQNNMEKLVKPDKFWIQVKEGIGFNTRWTDIEFMNHLEIREWYEHILYVVNPRQEIEMIFTGGGEGFDLGAIKKVFGKFHSLGFNFGEPRDFVNKGLETFLPDLQKLRLFQNPYPHEGIRLQKLLIQNFDSLNIGSLSNQFERLDLEDLLICNAHHIRFSLSHQLANINQFLKLWMNGSNQRLRTMTIEQRINFKPEELFKGIRIIREIPQEEDIVYEENLDWQYKYRTRAVDIERYDGTRGTVIIMNGRKTIHFLVWN</sequence>
<dbReference type="OrthoDB" id="5911072at2759"/>
<evidence type="ECO:0000313" key="3">
    <source>
        <dbReference type="Proteomes" id="UP000008068"/>
    </source>
</evidence>
<dbReference type="STRING" id="135651.G0MGG8"/>
<dbReference type="EMBL" id="GL379793">
    <property type="protein sequence ID" value="EGT56490.1"/>
    <property type="molecule type" value="Genomic_DNA"/>
</dbReference>
<name>G0MGG8_CAEBE</name>
<dbReference type="InterPro" id="IPR053222">
    <property type="entry name" value="Zygotic_Embryogenesis-Asso"/>
</dbReference>
<accession>G0MGG8</accession>
<dbReference type="AlphaFoldDB" id="G0MGG8"/>